<gene>
    <name evidence="2" type="ORF">SNAT2548_LOCUS23092</name>
</gene>
<proteinExistence type="predicted"/>
<name>A0A812R6Q2_9DINO</name>
<dbReference type="OrthoDB" id="446428at2759"/>
<evidence type="ECO:0000313" key="3">
    <source>
        <dbReference type="Proteomes" id="UP000604046"/>
    </source>
</evidence>
<keyword evidence="3" id="KW-1185">Reference proteome</keyword>
<keyword evidence="1" id="KW-0175">Coiled coil</keyword>
<dbReference type="AlphaFoldDB" id="A0A812R6Q2"/>
<evidence type="ECO:0000313" key="2">
    <source>
        <dbReference type="EMBL" id="CAE7424465.1"/>
    </source>
</evidence>
<protein>
    <submittedName>
        <fullName evidence="2">Uncharacterized protein</fullName>
    </submittedName>
</protein>
<dbReference type="Gene3D" id="1.10.287.1490">
    <property type="match status" value="1"/>
</dbReference>
<dbReference type="Proteomes" id="UP000604046">
    <property type="component" value="Unassembled WGS sequence"/>
</dbReference>
<dbReference type="EMBL" id="CAJNDS010002310">
    <property type="protein sequence ID" value="CAE7424465.1"/>
    <property type="molecule type" value="Genomic_DNA"/>
</dbReference>
<comment type="caution">
    <text evidence="2">The sequence shown here is derived from an EMBL/GenBank/DDBJ whole genome shotgun (WGS) entry which is preliminary data.</text>
</comment>
<reference evidence="2" key="1">
    <citation type="submission" date="2021-02" db="EMBL/GenBank/DDBJ databases">
        <authorList>
            <person name="Dougan E. K."/>
            <person name="Rhodes N."/>
            <person name="Thang M."/>
            <person name="Chan C."/>
        </authorList>
    </citation>
    <scope>NUCLEOTIDE SEQUENCE</scope>
</reference>
<feature type="coiled-coil region" evidence="1">
    <location>
        <begin position="139"/>
        <end position="287"/>
    </location>
</feature>
<accession>A0A812R6Q2</accession>
<organism evidence="2 3">
    <name type="scientific">Symbiodinium natans</name>
    <dbReference type="NCBI Taxonomy" id="878477"/>
    <lineage>
        <taxon>Eukaryota</taxon>
        <taxon>Sar</taxon>
        <taxon>Alveolata</taxon>
        <taxon>Dinophyceae</taxon>
        <taxon>Suessiales</taxon>
        <taxon>Symbiodiniaceae</taxon>
        <taxon>Symbiodinium</taxon>
    </lineage>
</organism>
<sequence length="367" mass="40889">MAARDVAPKTWPSGLTAAERIKAEMDRDRRQGGQGEQDGHSEEAFDELLWNQQVTDLHRVMEVAKSVWLLLEHSNEAMVRVALEIALDGTYKKVLWWPDFWFSDHDKREYFKEIVRIKLAIAIANAKGSAVDLSEFQKNEEESELVIGLRKKITELEEALRKARALQEAAEARCRELEAAAAEAADRMAAMEKSLEQLRKEVKDAYRNSLAAPGSDGSEEEILKLKQQLKMSEEQRAKLEEMIAQLKMQLQQASDSGAASDRLNAELQAARKRIEDLESRLKEACTAAPYCTFLPSDLFSLFDALREEAQKEIAALKKQKGPVAAPARQTLADPRHLLALLSSNQIVVGRVRAKAPSSAGTKPAAAG</sequence>
<evidence type="ECO:0000256" key="1">
    <source>
        <dbReference type="SAM" id="Coils"/>
    </source>
</evidence>